<evidence type="ECO:0000313" key="3">
    <source>
        <dbReference type="Proteomes" id="UP000830639"/>
    </source>
</evidence>
<dbReference type="Proteomes" id="UP000830639">
    <property type="component" value="Chromosome"/>
</dbReference>
<evidence type="ECO:0000256" key="1">
    <source>
        <dbReference type="SAM" id="Phobius"/>
    </source>
</evidence>
<protein>
    <submittedName>
        <fullName evidence="2">Uncharacterized protein</fullName>
    </submittedName>
</protein>
<feature type="transmembrane region" description="Helical" evidence="1">
    <location>
        <begin position="6"/>
        <end position="25"/>
    </location>
</feature>
<dbReference type="EMBL" id="CP096034">
    <property type="protein sequence ID" value="UPM55838.1"/>
    <property type="molecule type" value="Genomic_DNA"/>
</dbReference>
<sequence>MKKINSLISMWILFFMLFLSIPVDASSNTYNHQRIKVNTNSFVSSKKPSTQLAIRRSYRSNRSYRPTAPRSSYRSYRSPGRNFLGYAGAFGLGSLFGSMLNPFGGYYGGQQFGFSFFGLLLDFLVIIVIIWFIKKIFRRNRY</sequence>
<organism evidence="2 3">
    <name type="scientific">Gottfriedia acidiceleris</name>
    <dbReference type="NCBI Taxonomy" id="371036"/>
    <lineage>
        <taxon>Bacteria</taxon>
        <taxon>Bacillati</taxon>
        <taxon>Bacillota</taxon>
        <taxon>Bacilli</taxon>
        <taxon>Bacillales</taxon>
        <taxon>Bacillaceae</taxon>
        <taxon>Gottfriedia</taxon>
    </lineage>
</organism>
<keyword evidence="1" id="KW-1133">Transmembrane helix</keyword>
<dbReference type="RefSeq" id="WP_248268804.1">
    <property type="nucleotide sequence ID" value="NZ_CP096034.1"/>
</dbReference>
<gene>
    <name evidence="2" type="ORF">MY490_08425</name>
</gene>
<evidence type="ECO:0000313" key="2">
    <source>
        <dbReference type="EMBL" id="UPM55838.1"/>
    </source>
</evidence>
<keyword evidence="1" id="KW-0812">Transmembrane</keyword>
<reference evidence="2 3" key="1">
    <citation type="submission" date="2022-04" db="EMBL/GenBank/DDBJ databases">
        <title>Mechanism of arsenic methylation and mitigation arsenic toxicity by Bacillus sp. LH14 from an Arsenic-Contaminated Paddy Soil.</title>
        <authorList>
            <person name="Wang D."/>
        </authorList>
    </citation>
    <scope>NUCLEOTIDE SEQUENCE [LARGE SCALE GENOMIC DNA]</scope>
    <source>
        <strain evidence="2 3">LH14</strain>
    </source>
</reference>
<proteinExistence type="predicted"/>
<feature type="transmembrane region" description="Helical" evidence="1">
    <location>
        <begin position="112"/>
        <end position="133"/>
    </location>
</feature>
<name>A0ABY4JSM4_9BACI</name>
<keyword evidence="3" id="KW-1185">Reference proteome</keyword>
<keyword evidence="1" id="KW-0472">Membrane</keyword>
<accession>A0ABY4JSM4</accession>
<feature type="transmembrane region" description="Helical" evidence="1">
    <location>
        <begin position="83"/>
        <end position="100"/>
    </location>
</feature>